<name>A0ABS1SIT2_9MICO</name>
<evidence type="ECO:0000256" key="6">
    <source>
        <dbReference type="ARBA" id="ARBA00023136"/>
    </source>
</evidence>
<evidence type="ECO:0000256" key="4">
    <source>
        <dbReference type="ARBA" id="ARBA00022679"/>
    </source>
</evidence>
<dbReference type="InterPro" id="IPR043148">
    <property type="entry name" value="TagF_C"/>
</dbReference>
<evidence type="ECO:0000256" key="3">
    <source>
        <dbReference type="ARBA" id="ARBA00022475"/>
    </source>
</evidence>
<evidence type="ECO:0000256" key="5">
    <source>
        <dbReference type="ARBA" id="ARBA00022944"/>
    </source>
</evidence>
<proteinExistence type="inferred from homology"/>
<evidence type="ECO:0000256" key="2">
    <source>
        <dbReference type="ARBA" id="ARBA00010488"/>
    </source>
</evidence>
<comment type="similarity">
    <text evidence="2">Belongs to the CDP-glycerol glycerophosphotransferase family.</text>
</comment>
<evidence type="ECO:0000259" key="7">
    <source>
        <dbReference type="Pfam" id="PF00535"/>
    </source>
</evidence>
<comment type="subcellular location">
    <subcellularLocation>
        <location evidence="1">Cell membrane</location>
        <topology evidence="1">Peripheral membrane protein</topology>
    </subcellularLocation>
</comment>
<keyword evidence="3" id="KW-1003">Cell membrane</keyword>
<dbReference type="Pfam" id="PF04464">
    <property type="entry name" value="Glyphos_transf"/>
    <property type="match status" value="1"/>
</dbReference>
<dbReference type="Proteomes" id="UP001645859">
    <property type="component" value="Unassembled WGS sequence"/>
</dbReference>
<protein>
    <submittedName>
        <fullName evidence="8">Glycosyltransferase</fullName>
    </submittedName>
</protein>
<evidence type="ECO:0000313" key="8">
    <source>
        <dbReference type="EMBL" id="MBL3679801.1"/>
    </source>
</evidence>
<keyword evidence="6" id="KW-0472">Membrane</keyword>
<dbReference type="CDD" id="cd00761">
    <property type="entry name" value="Glyco_tranf_GTA_type"/>
    <property type="match status" value="1"/>
</dbReference>
<evidence type="ECO:0000313" key="9">
    <source>
        <dbReference type="Proteomes" id="UP001645859"/>
    </source>
</evidence>
<accession>A0ABS1SIT2</accession>
<dbReference type="InterPro" id="IPR029044">
    <property type="entry name" value="Nucleotide-diphossugar_trans"/>
</dbReference>
<gene>
    <name evidence="8" type="ORF">D3230_10970</name>
</gene>
<dbReference type="Gene3D" id="3.40.50.12580">
    <property type="match status" value="1"/>
</dbReference>
<organism evidence="8 9">
    <name type="scientific">Leucobacter chromiireducens subsp. solipictus</name>
    <dbReference type="NCBI Taxonomy" id="398235"/>
    <lineage>
        <taxon>Bacteria</taxon>
        <taxon>Bacillati</taxon>
        <taxon>Actinomycetota</taxon>
        <taxon>Actinomycetes</taxon>
        <taxon>Micrococcales</taxon>
        <taxon>Microbacteriaceae</taxon>
        <taxon>Leucobacter</taxon>
    </lineage>
</organism>
<reference evidence="8 9" key="1">
    <citation type="submission" date="2018-09" db="EMBL/GenBank/DDBJ databases">
        <title>Comparative genomics of Leucobacter spp.</title>
        <authorList>
            <person name="Reis A.C."/>
            <person name="Kolvenbach B.A."/>
            <person name="Corvini P.F.X."/>
            <person name="Nunes O.C."/>
        </authorList>
    </citation>
    <scope>NUCLEOTIDE SEQUENCE [LARGE SCALE GENOMIC DNA]</scope>
    <source>
        <strain evidence="8 9">TAN 31504</strain>
    </source>
</reference>
<keyword evidence="4" id="KW-0808">Transferase</keyword>
<dbReference type="SUPFAM" id="SSF53448">
    <property type="entry name" value="Nucleotide-diphospho-sugar transferases"/>
    <property type="match status" value="1"/>
</dbReference>
<evidence type="ECO:0000256" key="1">
    <source>
        <dbReference type="ARBA" id="ARBA00004202"/>
    </source>
</evidence>
<keyword evidence="5" id="KW-0777">Teichoic acid biosynthesis</keyword>
<feature type="domain" description="Glycosyltransferase 2-like" evidence="7">
    <location>
        <begin position="6"/>
        <end position="143"/>
    </location>
</feature>
<dbReference type="InterPro" id="IPR051612">
    <property type="entry name" value="Teichoic_Acid_Biosynth"/>
</dbReference>
<dbReference type="SUPFAM" id="SSF53756">
    <property type="entry name" value="UDP-Glycosyltransferase/glycogen phosphorylase"/>
    <property type="match status" value="1"/>
</dbReference>
<dbReference type="PANTHER" id="PTHR37316">
    <property type="entry name" value="TEICHOIC ACID GLYCEROL-PHOSPHATE PRIMASE"/>
    <property type="match status" value="1"/>
</dbReference>
<keyword evidence="9" id="KW-1185">Reference proteome</keyword>
<dbReference type="EMBL" id="QYAC01000005">
    <property type="protein sequence ID" value="MBL3679801.1"/>
    <property type="molecule type" value="Genomic_DNA"/>
</dbReference>
<comment type="caution">
    <text evidence="8">The sequence shown here is derived from an EMBL/GenBank/DDBJ whole genome shotgun (WGS) entry which is preliminary data.</text>
</comment>
<dbReference type="Gene3D" id="3.90.550.10">
    <property type="entry name" value="Spore Coat Polysaccharide Biosynthesis Protein SpsA, Chain A"/>
    <property type="match status" value="1"/>
</dbReference>
<dbReference type="InterPro" id="IPR001173">
    <property type="entry name" value="Glyco_trans_2-like"/>
</dbReference>
<dbReference type="InterPro" id="IPR007554">
    <property type="entry name" value="Glycerophosphate_synth"/>
</dbReference>
<sequence>MHSLVSIIIPVYNAKQYLQRCLNSVYAQSHENLEIIAIDDGSTDGSSRILERNAAQDPRLRVISQENRGQGVARNRALAEAAGEFVLFVDADDFIEPRTVELTLARAIKDESDFVHFDWKLASRLRHRPKAYNYFNIRNIWTRSILQGAECDELMDTVSFFSVISLYRRAFLDEHNIRFGEGYVYEDNPFYVLCANRATRVSLLHSPLYVVQPSANSTTQSNVNTDRHALGHLKAIRASLARIESRSPATLTYFAKYHLQKFMEYYGTRVPAEHRAAYARGFVQAFSDTEIVLDPSIPVNRYLKYFVRSGTFTKMRVGTFQRVIDGRHRLVPGTKKRIAQLRRQKHSILDRKRPVAPEALLPAQAQKLQGAFLFLGFDHRFSGNSRYLWEEISKDPRFREQPRFFVTDDPRVEESERISPSDHGLLWAALRSAAVVLAESWVPLSYPKSPESVWIQLWHGTPLKKVLFDSAEREIISHRIDHKVLKHRDIQKWDFLVSDSDFATQTLSSAFLFPSERILQTGYPRVRYLRNARIDRSVRHSIRERLGIAPETRVIVYAPTWRDYNYGLEDDQMDWSFSMDLGQLSAALPADSVILFHAHNYMPHDETVSTAQIIDASEEDIQDLLTIADGVISDYSSLIFDCFAAAIPVALYCTDEERFLAGRGIYPEAWEALEPIKSRSTTEAVSMLISPPSMQTEKAFLDHYAFKERLNLIDFLDTLDLTNLGRDW</sequence>
<dbReference type="PANTHER" id="PTHR37316:SF3">
    <property type="entry name" value="TEICHOIC ACID GLYCEROL-PHOSPHATE TRANSFERASE"/>
    <property type="match status" value="1"/>
</dbReference>
<dbReference type="Gene3D" id="3.40.50.11820">
    <property type="match status" value="1"/>
</dbReference>
<dbReference type="Pfam" id="PF00535">
    <property type="entry name" value="Glycos_transf_2"/>
    <property type="match status" value="1"/>
</dbReference>
<dbReference type="InterPro" id="IPR043149">
    <property type="entry name" value="TagF_N"/>
</dbReference>